<dbReference type="PROSITE" id="PS50995">
    <property type="entry name" value="HTH_MARR_2"/>
    <property type="match status" value="1"/>
</dbReference>
<dbReference type="InterPro" id="IPR036390">
    <property type="entry name" value="WH_DNA-bd_sf"/>
</dbReference>
<dbReference type="InterPro" id="IPR036388">
    <property type="entry name" value="WH-like_DNA-bd_sf"/>
</dbReference>
<dbReference type="GO" id="GO:0003677">
    <property type="term" value="F:DNA binding"/>
    <property type="evidence" value="ECO:0007669"/>
    <property type="project" value="UniProtKB-KW"/>
</dbReference>
<evidence type="ECO:0000313" key="6">
    <source>
        <dbReference type="EMBL" id="CAI2768528.1"/>
    </source>
</evidence>
<dbReference type="AlphaFoldDB" id="A0A9W4TIA1"/>
<evidence type="ECO:0000259" key="4">
    <source>
        <dbReference type="PROSITE" id="PS50995"/>
    </source>
</evidence>
<evidence type="ECO:0000256" key="1">
    <source>
        <dbReference type="ARBA" id="ARBA00023015"/>
    </source>
</evidence>
<evidence type="ECO:0000256" key="2">
    <source>
        <dbReference type="ARBA" id="ARBA00023125"/>
    </source>
</evidence>
<dbReference type="InterPro" id="IPR016181">
    <property type="entry name" value="Acyl_CoA_acyltransferase"/>
</dbReference>
<feature type="domain" description="HTH marR-type" evidence="4">
    <location>
        <begin position="8"/>
        <end position="153"/>
    </location>
</feature>
<dbReference type="GO" id="GO:0006950">
    <property type="term" value="P:response to stress"/>
    <property type="evidence" value="ECO:0007669"/>
    <property type="project" value="TreeGrafter"/>
</dbReference>
<keyword evidence="2" id="KW-0238">DNA-binding</keyword>
<evidence type="ECO:0008006" key="8">
    <source>
        <dbReference type="Google" id="ProtNLM"/>
    </source>
</evidence>
<gene>
    <name evidence="6" type="ORF">TRV642_3776</name>
</gene>
<reference evidence="6" key="1">
    <citation type="submission" date="2022-09" db="EMBL/GenBank/DDBJ databases">
        <authorList>
            <person name="Duchaud E."/>
        </authorList>
    </citation>
    <scope>NUCLEOTIDE SEQUENCE</scope>
    <source>
        <strain evidence="6">TRV642</strain>
    </source>
</reference>
<evidence type="ECO:0000256" key="3">
    <source>
        <dbReference type="ARBA" id="ARBA00023163"/>
    </source>
</evidence>
<organism evidence="6 7">
    <name type="scientific">Flavobacterium collinsii</name>
    <dbReference type="NCBI Taxonomy" id="1114861"/>
    <lineage>
        <taxon>Bacteria</taxon>
        <taxon>Pseudomonadati</taxon>
        <taxon>Bacteroidota</taxon>
        <taxon>Flavobacteriia</taxon>
        <taxon>Flavobacteriales</taxon>
        <taxon>Flavobacteriaceae</taxon>
        <taxon>Flavobacterium</taxon>
    </lineage>
</organism>
<dbReference type="SMART" id="SM00347">
    <property type="entry name" value="HTH_MARR"/>
    <property type="match status" value="1"/>
</dbReference>
<protein>
    <recommendedName>
        <fullName evidence="8">N-acetyltransferase domain-containing protein</fullName>
    </recommendedName>
</protein>
<dbReference type="CDD" id="cd04301">
    <property type="entry name" value="NAT_SF"/>
    <property type="match status" value="1"/>
</dbReference>
<keyword evidence="3" id="KW-0804">Transcription</keyword>
<dbReference type="Pfam" id="PF22381">
    <property type="entry name" value="Staph_reg_Sar_Rot"/>
    <property type="match status" value="1"/>
</dbReference>
<dbReference type="PANTHER" id="PTHR33164">
    <property type="entry name" value="TRANSCRIPTIONAL REGULATOR, MARR FAMILY"/>
    <property type="match status" value="1"/>
</dbReference>
<dbReference type="EMBL" id="OX336425">
    <property type="protein sequence ID" value="CAI2768528.1"/>
    <property type="molecule type" value="Genomic_DNA"/>
</dbReference>
<feature type="domain" description="N-acetyltransferase" evidence="5">
    <location>
        <begin position="170"/>
        <end position="307"/>
    </location>
</feature>
<dbReference type="Gene3D" id="3.40.630.30">
    <property type="match status" value="1"/>
</dbReference>
<keyword evidence="1" id="KW-0805">Transcription regulation</keyword>
<dbReference type="InterPro" id="IPR000182">
    <property type="entry name" value="GNAT_dom"/>
</dbReference>
<proteinExistence type="predicted"/>
<dbReference type="GO" id="GO:0003700">
    <property type="term" value="F:DNA-binding transcription factor activity"/>
    <property type="evidence" value="ECO:0007669"/>
    <property type="project" value="InterPro"/>
</dbReference>
<dbReference type="KEGG" id="fcs:TRV642_3776"/>
<dbReference type="SUPFAM" id="SSF46785">
    <property type="entry name" value="Winged helix' DNA-binding domain"/>
    <property type="match status" value="1"/>
</dbReference>
<evidence type="ECO:0000313" key="7">
    <source>
        <dbReference type="Proteomes" id="UP001152749"/>
    </source>
</evidence>
<dbReference type="InterPro" id="IPR055166">
    <property type="entry name" value="Transc_reg_Sar_Rot_HTH"/>
</dbReference>
<dbReference type="Proteomes" id="UP001152749">
    <property type="component" value="Chromosome"/>
</dbReference>
<dbReference type="RefSeq" id="WP_263361128.1">
    <property type="nucleotide sequence ID" value="NZ_OX336425.1"/>
</dbReference>
<dbReference type="GO" id="GO:0016747">
    <property type="term" value="F:acyltransferase activity, transferring groups other than amino-acyl groups"/>
    <property type="evidence" value="ECO:0007669"/>
    <property type="project" value="InterPro"/>
</dbReference>
<dbReference type="SUPFAM" id="SSF55729">
    <property type="entry name" value="Acyl-CoA N-acyltransferases (Nat)"/>
    <property type="match status" value="1"/>
</dbReference>
<dbReference type="InterPro" id="IPR000835">
    <property type="entry name" value="HTH_MarR-typ"/>
</dbReference>
<dbReference type="PROSITE" id="PS51186">
    <property type="entry name" value="GNAT"/>
    <property type="match status" value="1"/>
</dbReference>
<dbReference type="InterPro" id="IPR039422">
    <property type="entry name" value="MarR/SlyA-like"/>
</dbReference>
<dbReference type="Gene3D" id="1.10.10.10">
    <property type="entry name" value="Winged helix-like DNA-binding domain superfamily/Winged helix DNA-binding domain"/>
    <property type="match status" value="1"/>
</dbReference>
<accession>A0A9W4TIA1</accession>
<evidence type="ECO:0000259" key="5">
    <source>
        <dbReference type="PROSITE" id="PS51186"/>
    </source>
</evidence>
<name>A0A9W4TIA1_9FLAO</name>
<sequence length="307" mass="35672">MVLEQSKSLVLGNLLQRLNENLRKEAQLFYKSQNIDFEPKWFPVVYVLSQKKAISVVELSQEIGYSHPTTISLLKELEKKELIGSTKDAKDERKRLITLTDKANEMIDQLRPLWQIMTEALIELTDTENNLFKAIHEVNQNLKTKNLFDRMTTIKEMKSDTAQKATENTLKVEKIDDNKLVEIAFAIRRQVFVEEQNVSQERESMDDEEAIHYLATVNGLPAGAARYRQMEKGFKIERIAVLNTYRGKRIGEAILQKILADLKDEEKIYLYAQVNASRFYIKNGFKQTDNFFLDAGIEHVEMDYVKK</sequence>
<dbReference type="Pfam" id="PF13673">
    <property type="entry name" value="Acetyltransf_10"/>
    <property type="match status" value="1"/>
</dbReference>
<dbReference type="PANTHER" id="PTHR33164:SF43">
    <property type="entry name" value="HTH-TYPE TRANSCRIPTIONAL REPRESSOR YETL"/>
    <property type="match status" value="1"/>
</dbReference>